<dbReference type="EMBL" id="CAJOBA010079305">
    <property type="protein sequence ID" value="CAF4433816.1"/>
    <property type="molecule type" value="Genomic_DNA"/>
</dbReference>
<evidence type="ECO:0000313" key="4">
    <source>
        <dbReference type="EMBL" id="CAF4433816.1"/>
    </source>
</evidence>
<organism evidence="4 5">
    <name type="scientific">Didymodactylos carnosus</name>
    <dbReference type="NCBI Taxonomy" id="1234261"/>
    <lineage>
        <taxon>Eukaryota</taxon>
        <taxon>Metazoa</taxon>
        <taxon>Spiralia</taxon>
        <taxon>Gnathifera</taxon>
        <taxon>Rotifera</taxon>
        <taxon>Eurotatoria</taxon>
        <taxon>Bdelloidea</taxon>
        <taxon>Philodinida</taxon>
        <taxon>Philodinidae</taxon>
        <taxon>Didymodactylos</taxon>
    </lineage>
</organism>
<dbReference type="SMART" id="SM00569">
    <property type="entry name" value="L27"/>
    <property type="match status" value="1"/>
</dbReference>
<dbReference type="SUPFAM" id="SSF101288">
    <property type="entry name" value="L27 domain"/>
    <property type="match status" value="1"/>
</dbReference>
<dbReference type="Gene3D" id="1.10.287.650">
    <property type="entry name" value="L27 domain"/>
    <property type="match status" value="1"/>
</dbReference>
<evidence type="ECO:0000313" key="5">
    <source>
        <dbReference type="Proteomes" id="UP000682733"/>
    </source>
</evidence>
<proteinExistence type="predicted"/>
<comment type="caution">
    <text evidence="4">The sequence shown here is derived from an EMBL/GenBank/DDBJ whole genome shotgun (WGS) entry which is preliminary data.</text>
</comment>
<gene>
    <name evidence="3" type="ORF">OVA965_LOCUS42964</name>
    <name evidence="4" type="ORF">TMI583_LOCUS45043</name>
</gene>
<feature type="region of interest" description="Disordered" evidence="1">
    <location>
        <begin position="36"/>
        <end position="55"/>
    </location>
</feature>
<feature type="compositionally biased region" description="Low complexity" evidence="1">
    <location>
        <begin position="36"/>
        <end position="54"/>
    </location>
</feature>
<reference evidence="4" key="1">
    <citation type="submission" date="2021-02" db="EMBL/GenBank/DDBJ databases">
        <authorList>
            <person name="Nowell W R."/>
        </authorList>
    </citation>
    <scope>NUCLEOTIDE SEQUENCE</scope>
</reference>
<evidence type="ECO:0000259" key="2">
    <source>
        <dbReference type="PROSITE" id="PS51022"/>
    </source>
</evidence>
<protein>
    <recommendedName>
        <fullName evidence="2">L27 domain-containing protein</fullName>
    </recommendedName>
</protein>
<dbReference type="AlphaFoldDB" id="A0A8S2W4H3"/>
<dbReference type="Proteomes" id="UP000682733">
    <property type="component" value="Unassembled WGS sequence"/>
</dbReference>
<dbReference type="InterPro" id="IPR004172">
    <property type="entry name" value="L27_dom"/>
</dbReference>
<sequence>MMEYVLFSTTNTMSLIKKANNQQKKKNNKYFEKINNNINHNHNHNNNNNNNNNNYQQQENETIAAVSQILDSLEDTQWLTMGDRVELEFLQKLFEDEQLQRLLELYDRINSDDIRPYTCPEPNAVYVFNEILQLLDEYTTKHEYKELLNILLKPHIQ</sequence>
<name>A0A8S2W4H3_9BILA</name>
<feature type="non-terminal residue" evidence="4">
    <location>
        <position position="1"/>
    </location>
</feature>
<dbReference type="Proteomes" id="UP000677228">
    <property type="component" value="Unassembled WGS sequence"/>
</dbReference>
<dbReference type="InterPro" id="IPR014775">
    <property type="entry name" value="L27_C"/>
</dbReference>
<dbReference type="EMBL" id="CAJNOK010054711">
    <property type="protein sequence ID" value="CAF1616731.1"/>
    <property type="molecule type" value="Genomic_DNA"/>
</dbReference>
<dbReference type="InterPro" id="IPR036892">
    <property type="entry name" value="L27_dom_sf"/>
</dbReference>
<dbReference type="PROSITE" id="PS51022">
    <property type="entry name" value="L27"/>
    <property type="match status" value="1"/>
</dbReference>
<feature type="domain" description="L27" evidence="2">
    <location>
        <begin position="62"/>
        <end position="117"/>
    </location>
</feature>
<evidence type="ECO:0000256" key="1">
    <source>
        <dbReference type="SAM" id="MobiDB-lite"/>
    </source>
</evidence>
<evidence type="ECO:0000313" key="3">
    <source>
        <dbReference type="EMBL" id="CAF1616731.1"/>
    </source>
</evidence>
<dbReference type="Pfam" id="PF02828">
    <property type="entry name" value="L27"/>
    <property type="match status" value="1"/>
</dbReference>
<accession>A0A8S2W4H3</accession>